<dbReference type="Pfam" id="PF20684">
    <property type="entry name" value="Fung_rhodopsin"/>
    <property type="match status" value="1"/>
</dbReference>
<evidence type="ECO:0000256" key="4">
    <source>
        <dbReference type="ARBA" id="ARBA00023136"/>
    </source>
</evidence>
<dbReference type="OrthoDB" id="4682787at2759"/>
<dbReference type="STRING" id="2082308.A0A2K1QUS6"/>
<dbReference type="PANTHER" id="PTHR33048:SF47">
    <property type="entry name" value="INTEGRAL MEMBRANE PROTEIN-RELATED"/>
    <property type="match status" value="1"/>
</dbReference>
<dbReference type="GO" id="GO:0016020">
    <property type="term" value="C:membrane"/>
    <property type="evidence" value="ECO:0007669"/>
    <property type="project" value="UniProtKB-SubCell"/>
</dbReference>
<keyword evidence="9" id="KW-1185">Reference proteome</keyword>
<evidence type="ECO:0000256" key="6">
    <source>
        <dbReference type="SAM" id="Phobius"/>
    </source>
</evidence>
<keyword evidence="4 6" id="KW-0472">Membrane</keyword>
<evidence type="ECO:0000256" key="2">
    <source>
        <dbReference type="ARBA" id="ARBA00022692"/>
    </source>
</evidence>
<evidence type="ECO:0000256" key="5">
    <source>
        <dbReference type="ARBA" id="ARBA00038359"/>
    </source>
</evidence>
<feature type="transmembrane region" description="Helical" evidence="6">
    <location>
        <begin position="133"/>
        <end position="162"/>
    </location>
</feature>
<organism evidence="8 9">
    <name type="scientific">Sphaceloma murrayae</name>
    <dbReference type="NCBI Taxonomy" id="2082308"/>
    <lineage>
        <taxon>Eukaryota</taxon>
        <taxon>Fungi</taxon>
        <taxon>Dikarya</taxon>
        <taxon>Ascomycota</taxon>
        <taxon>Pezizomycotina</taxon>
        <taxon>Dothideomycetes</taxon>
        <taxon>Dothideomycetidae</taxon>
        <taxon>Myriangiales</taxon>
        <taxon>Elsinoaceae</taxon>
        <taxon>Sphaceloma</taxon>
    </lineage>
</organism>
<accession>A0A2K1QUS6</accession>
<dbReference type="EMBL" id="NKHZ01000039">
    <property type="protein sequence ID" value="PNS18700.1"/>
    <property type="molecule type" value="Genomic_DNA"/>
</dbReference>
<dbReference type="Proteomes" id="UP000243797">
    <property type="component" value="Unassembled WGS sequence"/>
</dbReference>
<dbReference type="InterPro" id="IPR049326">
    <property type="entry name" value="Rhodopsin_dom_fungi"/>
</dbReference>
<gene>
    <name evidence="8" type="ORF">CAC42_5239</name>
</gene>
<protein>
    <recommendedName>
        <fullName evidence="7">Rhodopsin domain-containing protein</fullName>
    </recommendedName>
</protein>
<comment type="subcellular location">
    <subcellularLocation>
        <location evidence="1">Membrane</location>
        <topology evidence="1">Multi-pass membrane protein</topology>
    </subcellularLocation>
</comment>
<keyword evidence="3 6" id="KW-1133">Transmembrane helix</keyword>
<keyword evidence="2 6" id="KW-0812">Transmembrane</keyword>
<proteinExistence type="inferred from homology"/>
<feature type="domain" description="Rhodopsin" evidence="7">
    <location>
        <begin position="38"/>
        <end position="269"/>
    </location>
</feature>
<evidence type="ECO:0000259" key="7">
    <source>
        <dbReference type="Pfam" id="PF20684"/>
    </source>
</evidence>
<feature type="transmembrane region" description="Helical" evidence="6">
    <location>
        <begin position="54"/>
        <end position="74"/>
    </location>
</feature>
<evidence type="ECO:0000313" key="9">
    <source>
        <dbReference type="Proteomes" id="UP000243797"/>
    </source>
</evidence>
<feature type="transmembrane region" description="Helical" evidence="6">
    <location>
        <begin position="174"/>
        <end position="198"/>
    </location>
</feature>
<evidence type="ECO:0000313" key="8">
    <source>
        <dbReference type="EMBL" id="PNS18700.1"/>
    </source>
</evidence>
<sequence length="351" mass="38750">MSGWTQDRGEILEILMQLRICNIIAWVMLITSTIAGALRIYVRIRLLKTFGWDDATMVLAQIFFLACVIIGYLVNTWAGKTYANGVAEVSLATFTWMARWGYGMYILTVIAIKTSLALFMLRIFGPHHVWERVVIHSFTIIPATIGIIALVFVNVTCAVTFIDSCDWRRAFHLTSLSFSIANSVADLAFASLSFLILWRMTMPRAAKVSAGILFFIGTVGGLASVLRVVAYFQTGSDVLQQIRYSRWSVIEAGTCITAVCLFTLRPLFRHLRCCGSRIGSGTGSAARLSPYRASTIINRGHVAELQTHGLTLAKAKDWSSVAGKGSPQMTVLVEERADSTMSATSQVQRQI</sequence>
<comment type="caution">
    <text evidence="8">The sequence shown here is derived from an EMBL/GenBank/DDBJ whole genome shotgun (WGS) entry which is preliminary data.</text>
</comment>
<feature type="transmembrane region" description="Helical" evidence="6">
    <location>
        <begin position="23"/>
        <end position="42"/>
    </location>
</feature>
<reference evidence="8 9" key="1">
    <citation type="submission" date="2017-06" db="EMBL/GenBank/DDBJ databases">
        <title>Draft genome sequence of a variant of Elsinoe murrayae.</title>
        <authorList>
            <person name="Cheng Q."/>
        </authorList>
    </citation>
    <scope>NUCLEOTIDE SEQUENCE [LARGE SCALE GENOMIC DNA]</scope>
    <source>
        <strain evidence="8 9">CQ-2017a</strain>
    </source>
</reference>
<name>A0A2K1QUS6_9PEZI</name>
<dbReference type="PANTHER" id="PTHR33048">
    <property type="entry name" value="PTH11-LIKE INTEGRAL MEMBRANE PROTEIN (AFU_ORTHOLOGUE AFUA_5G11245)"/>
    <property type="match status" value="1"/>
</dbReference>
<evidence type="ECO:0000256" key="1">
    <source>
        <dbReference type="ARBA" id="ARBA00004141"/>
    </source>
</evidence>
<dbReference type="InterPro" id="IPR052337">
    <property type="entry name" value="SAT4-like"/>
</dbReference>
<feature type="transmembrane region" description="Helical" evidence="6">
    <location>
        <begin position="102"/>
        <end position="121"/>
    </location>
</feature>
<feature type="transmembrane region" description="Helical" evidence="6">
    <location>
        <begin position="210"/>
        <end position="232"/>
    </location>
</feature>
<comment type="similarity">
    <text evidence="5">Belongs to the SAT4 family.</text>
</comment>
<evidence type="ECO:0000256" key="3">
    <source>
        <dbReference type="ARBA" id="ARBA00022989"/>
    </source>
</evidence>
<dbReference type="AlphaFoldDB" id="A0A2K1QUS6"/>
<dbReference type="InParanoid" id="A0A2K1QUS6"/>